<dbReference type="EC" id="3.2.1.40" evidence="2"/>
<keyword evidence="7" id="KW-1185">Reference proteome</keyword>
<dbReference type="PANTHER" id="PTHR33307:SF6">
    <property type="entry name" value="ALPHA-RHAMNOSIDASE (EUROFUNG)-RELATED"/>
    <property type="match status" value="1"/>
</dbReference>
<keyword evidence="4" id="KW-0732">Signal</keyword>
<feature type="chain" id="PRO_5022972515" description="alpha-L-rhamnosidase" evidence="4">
    <location>
        <begin position="26"/>
        <end position="1051"/>
    </location>
</feature>
<dbReference type="InterPro" id="IPR008902">
    <property type="entry name" value="Rhamnosid_concanavalin"/>
</dbReference>
<dbReference type="EMBL" id="VRLW01000001">
    <property type="protein sequence ID" value="KAA1259855.1"/>
    <property type="molecule type" value="Genomic_DNA"/>
</dbReference>
<dbReference type="Pfam" id="PF17389">
    <property type="entry name" value="Bac_rhamnosid6H"/>
    <property type="match status" value="1"/>
</dbReference>
<dbReference type="GO" id="GO:0030596">
    <property type="term" value="F:alpha-L-rhamnosidase activity"/>
    <property type="evidence" value="ECO:0007669"/>
    <property type="project" value="UniProtKB-EC"/>
</dbReference>
<evidence type="ECO:0000256" key="2">
    <source>
        <dbReference type="ARBA" id="ARBA00012652"/>
    </source>
</evidence>
<evidence type="ECO:0000256" key="3">
    <source>
        <dbReference type="ARBA" id="ARBA00022801"/>
    </source>
</evidence>
<sequence length="1051" mass="118719" precursor="true">MYPQRLPFYLSAVVLLAGTASIAISAEMPTDLRCEYRVNPIGIDNVQPRLSWKMVDEAETRGQKQTAFQILVSSSLQKLNADQGDLWDTKKQVRSKSVNNVYKGKPLTSGQNCFWKVRIWDIAGKDSQWSKAARFTIGLLHPDDWKGAWIQKEDQTKMDHIWYRKNFTLSDSPTSGLVYVASLGYHELYVNGEKITDSVMNPASSYLKTRVPYLTYDVSDKLRRGDNVIGVWHAAGWTRWTRIREHRNPPFTFKAQAQIETNEDSLTLSSDESWKCKNSSSKYVGKWDIQDFGGEIIDARKLEPNWCAASYDDSAWSNAIVASGNTPPLLSAQMVEPQVKYDSVLPVAVTEGKEEGTYLIDMGTNYSGWFEIKLRNGTAGETVTFQISDIKGVVCNKNQISKYVFNESGEGVFCNRFNLAGGRWYTVSGLSYKPELEDIKGYVITSDRKQISRFECSSDLLNQIYAMNIKTYLANTLDGILMDCPHRERRGWGEVTVAAMYGDAFPNFESGAYMDQYMQYMKDAQFPDGRTRAIINEEDRCFLMWQANNPLTIWETYRFFGDKKILADNYESMEKWMTWILDHSDYANGGSLIAGEEGKREFPGLGDWATPHGNDFSSCNAPDAVHFNNCLYAHMLEIAERIATELGEAEDAAKYADRLKVQRQATHANTYDSETGNYRTGRQVDQAYALFSGVTPEPEKQKVYENLVDKILYGFPYYDVGSSGQALFTRYFIEVGERMDLIYELLTDTRHPSYSYFIEQGETTWPELWSSSGPSRIHTCYTGIGGYFIMGFGGIRVDPEHYGFQHFLIKPAVVDGLTYANTSYESLYGKIVNNWKTDGKTATFHLEIPANTTAKVFIPATNPDVVKEGSALASEAPGVEYVGVEESDVVGQYVIYQVGAGVFDFTSTDLPQVNYPPPKYQGPNIALIGRATASSMTMKDAQNPSQEAFRANDDDMQTLWMARNSNDQWLEVEWMQPQTVNKVFIHEVGNHITSHAIEYLNGSDWTQVADGDDCGSNKVHEFEAVTSKRIRLLIETASKVPSIAEFQIYKP</sequence>
<comment type="catalytic activity">
    <reaction evidence="1">
        <text>Hydrolysis of terminal non-reducing alpha-L-rhamnose residues in alpha-L-rhamnosides.</text>
        <dbReference type="EC" id="3.2.1.40"/>
    </reaction>
</comment>
<dbReference type="InterPro" id="IPR013783">
    <property type="entry name" value="Ig-like_fold"/>
</dbReference>
<dbReference type="Gene3D" id="2.60.120.260">
    <property type="entry name" value="Galactose-binding domain-like"/>
    <property type="match status" value="3"/>
</dbReference>
<dbReference type="RefSeq" id="WP_084422377.1">
    <property type="nucleotide sequence ID" value="NZ_VRLW01000001.1"/>
</dbReference>
<dbReference type="InterPro" id="IPR035398">
    <property type="entry name" value="Bac_rhamnosid_C"/>
</dbReference>
<comment type="caution">
    <text evidence="6">The sequence shown here is derived from an EMBL/GenBank/DDBJ whole genome shotgun (WGS) entry which is preliminary data.</text>
</comment>
<organism evidence="6 7">
    <name type="scientific">Rubripirellula obstinata</name>
    <dbReference type="NCBI Taxonomy" id="406547"/>
    <lineage>
        <taxon>Bacteria</taxon>
        <taxon>Pseudomonadati</taxon>
        <taxon>Planctomycetota</taxon>
        <taxon>Planctomycetia</taxon>
        <taxon>Pirellulales</taxon>
        <taxon>Pirellulaceae</taxon>
        <taxon>Rubripirellula</taxon>
    </lineage>
</organism>
<name>A0A5B1CIW4_9BACT</name>
<evidence type="ECO:0000313" key="7">
    <source>
        <dbReference type="Proteomes" id="UP000322699"/>
    </source>
</evidence>
<evidence type="ECO:0000259" key="5">
    <source>
        <dbReference type="PROSITE" id="PS50022"/>
    </source>
</evidence>
<dbReference type="PROSITE" id="PS50022">
    <property type="entry name" value="FA58C_3"/>
    <property type="match status" value="1"/>
</dbReference>
<dbReference type="Gene3D" id="2.60.420.10">
    <property type="entry name" value="Maltose phosphorylase, domain 3"/>
    <property type="match status" value="1"/>
</dbReference>
<feature type="signal peptide" evidence="4">
    <location>
        <begin position="1"/>
        <end position="25"/>
    </location>
</feature>
<feature type="domain" description="F5/8 type C" evidence="5">
    <location>
        <begin position="913"/>
        <end position="1051"/>
    </location>
</feature>
<dbReference type="SUPFAM" id="SSF49785">
    <property type="entry name" value="Galactose-binding domain-like"/>
    <property type="match status" value="2"/>
</dbReference>
<dbReference type="InterPro" id="IPR016007">
    <property type="entry name" value="Alpha_rhamnosid"/>
</dbReference>
<dbReference type="Proteomes" id="UP000322699">
    <property type="component" value="Unassembled WGS sequence"/>
</dbReference>
<dbReference type="InterPro" id="IPR008979">
    <property type="entry name" value="Galactose-bd-like_sf"/>
</dbReference>
<dbReference type="Pfam" id="PF25788">
    <property type="entry name" value="Ig_Rha78A_N"/>
    <property type="match status" value="1"/>
</dbReference>
<evidence type="ECO:0000313" key="6">
    <source>
        <dbReference type="EMBL" id="KAA1259855.1"/>
    </source>
</evidence>
<evidence type="ECO:0000256" key="4">
    <source>
        <dbReference type="SAM" id="SignalP"/>
    </source>
</evidence>
<dbReference type="InterPro" id="IPR013737">
    <property type="entry name" value="Bac_rhamnosid_N"/>
</dbReference>
<dbReference type="Pfam" id="PF00754">
    <property type="entry name" value="F5_F8_type_C"/>
    <property type="match status" value="1"/>
</dbReference>
<dbReference type="InterPro" id="IPR008928">
    <property type="entry name" value="6-hairpin_glycosidase_sf"/>
</dbReference>
<dbReference type="AlphaFoldDB" id="A0A5B1CIW4"/>
<proteinExistence type="predicted"/>
<dbReference type="GO" id="GO:0005975">
    <property type="term" value="P:carbohydrate metabolic process"/>
    <property type="evidence" value="ECO:0007669"/>
    <property type="project" value="InterPro"/>
</dbReference>
<dbReference type="OrthoDB" id="9761045at2"/>
<reference evidence="6 7" key="1">
    <citation type="submission" date="2019-08" db="EMBL/GenBank/DDBJ databases">
        <title>Deep-cultivation of Planctomycetes and their phenomic and genomic characterization uncovers novel biology.</title>
        <authorList>
            <person name="Wiegand S."/>
            <person name="Jogler M."/>
            <person name="Boedeker C."/>
            <person name="Pinto D."/>
            <person name="Vollmers J."/>
            <person name="Rivas-Marin E."/>
            <person name="Kohn T."/>
            <person name="Peeters S.H."/>
            <person name="Heuer A."/>
            <person name="Rast P."/>
            <person name="Oberbeckmann S."/>
            <person name="Bunk B."/>
            <person name="Jeske O."/>
            <person name="Meyerdierks A."/>
            <person name="Storesund J.E."/>
            <person name="Kallscheuer N."/>
            <person name="Luecker S."/>
            <person name="Lage O.M."/>
            <person name="Pohl T."/>
            <person name="Merkel B.J."/>
            <person name="Hornburger P."/>
            <person name="Mueller R.-W."/>
            <person name="Bruemmer F."/>
            <person name="Labrenz M."/>
            <person name="Spormann A.M."/>
            <person name="Op Den Camp H."/>
            <person name="Overmann J."/>
            <person name="Amann R."/>
            <person name="Jetten M.S.M."/>
            <person name="Mascher T."/>
            <person name="Medema M.H."/>
            <person name="Devos D.P."/>
            <person name="Kaster A.-K."/>
            <person name="Ovreas L."/>
            <person name="Rohde M."/>
            <person name="Galperin M.Y."/>
            <person name="Jogler C."/>
        </authorList>
    </citation>
    <scope>NUCLEOTIDE SEQUENCE [LARGE SCALE GENOMIC DNA]</scope>
    <source>
        <strain evidence="6 7">LF1</strain>
    </source>
</reference>
<dbReference type="InterPro" id="IPR012341">
    <property type="entry name" value="6hp_glycosidase-like_sf"/>
</dbReference>
<protein>
    <recommendedName>
        <fullName evidence="2">alpha-L-rhamnosidase</fullName>
        <ecNumber evidence="2">3.2.1.40</ecNumber>
    </recommendedName>
</protein>
<dbReference type="Gene3D" id="2.60.40.10">
    <property type="entry name" value="Immunoglobulins"/>
    <property type="match status" value="1"/>
</dbReference>
<accession>A0A5B1CIW4</accession>
<dbReference type="Gene3D" id="1.50.10.10">
    <property type="match status" value="1"/>
</dbReference>
<evidence type="ECO:0000256" key="1">
    <source>
        <dbReference type="ARBA" id="ARBA00001445"/>
    </source>
</evidence>
<dbReference type="SUPFAM" id="SSF48208">
    <property type="entry name" value="Six-hairpin glycosidases"/>
    <property type="match status" value="1"/>
</dbReference>
<dbReference type="Pfam" id="PF08531">
    <property type="entry name" value="Bac_rhamnosid_N"/>
    <property type="match status" value="1"/>
</dbReference>
<dbReference type="Pfam" id="PF05592">
    <property type="entry name" value="Bac_rhamnosid"/>
    <property type="match status" value="1"/>
</dbReference>
<dbReference type="PANTHER" id="PTHR33307">
    <property type="entry name" value="ALPHA-RHAMNOSIDASE (EUROFUNG)"/>
    <property type="match status" value="1"/>
</dbReference>
<dbReference type="InterPro" id="IPR000421">
    <property type="entry name" value="FA58C"/>
</dbReference>
<dbReference type="Pfam" id="PF17390">
    <property type="entry name" value="Bac_rhamnosid_C"/>
    <property type="match status" value="1"/>
</dbReference>
<dbReference type="InterPro" id="IPR035396">
    <property type="entry name" value="Bac_rhamnosid6H"/>
</dbReference>
<keyword evidence="3" id="KW-0378">Hydrolase</keyword>
<gene>
    <name evidence="6" type="ORF">LF1_23920</name>
</gene>